<dbReference type="EMBL" id="HBUF01345248">
    <property type="protein sequence ID" value="CAG6708706.1"/>
    <property type="molecule type" value="Transcribed_RNA"/>
</dbReference>
<sequence length="415" mass="47199">MYDQLWFRSCLVVNNRGTYHSLVLLHRLRMNILEHYDNTINTNKYSELVIDKFNKTVIKISELNNLYSITTVVSAIGYDDVIQPLIPALPTYPLVFDGNVSNLNLILQVLFLDKDNQSLGTTILNICDAYFKKNINVTTAGVITRIMDYVDWIPLIECDMSDQCSDMGPLKKMDIVNGLDISFRPCSIQSKYTIASGDDGFNFKYAKTNKIFQCPQFNLYVLPPMDLSSFDYGDSFSQLTMDKYKQKIISACTGLVMKGDVERNNHVGSCSLVRDGKRFYVKTNSHVINGSGQTKDISGKLTKYLLCISASNAFSHYLLQTLYQSSSCLHTINSIPTIFLNLPPLFSFRVSNYFTFVTLGLFFLNSKQKTETDLGHLIERHLVKKLCFKTNSPSSPARFYNMSFLNRNVPFRSFG</sequence>
<name>A0A8D8UPQ1_9HEMI</name>
<dbReference type="AlphaFoldDB" id="A0A8D8UPQ1"/>
<protein>
    <submittedName>
        <fullName evidence="1">Uncharacterized protein</fullName>
    </submittedName>
</protein>
<reference evidence="1" key="1">
    <citation type="submission" date="2021-05" db="EMBL/GenBank/DDBJ databases">
        <authorList>
            <person name="Alioto T."/>
            <person name="Alioto T."/>
            <person name="Gomez Garrido J."/>
        </authorList>
    </citation>
    <scope>NUCLEOTIDE SEQUENCE</scope>
</reference>
<organism evidence="1">
    <name type="scientific">Cacopsylla melanoneura</name>
    <dbReference type="NCBI Taxonomy" id="428564"/>
    <lineage>
        <taxon>Eukaryota</taxon>
        <taxon>Metazoa</taxon>
        <taxon>Ecdysozoa</taxon>
        <taxon>Arthropoda</taxon>
        <taxon>Hexapoda</taxon>
        <taxon>Insecta</taxon>
        <taxon>Pterygota</taxon>
        <taxon>Neoptera</taxon>
        <taxon>Paraneoptera</taxon>
        <taxon>Hemiptera</taxon>
        <taxon>Sternorrhyncha</taxon>
        <taxon>Psylloidea</taxon>
        <taxon>Psyllidae</taxon>
        <taxon>Psyllinae</taxon>
        <taxon>Cacopsylla</taxon>
    </lineage>
</organism>
<evidence type="ECO:0000313" key="1">
    <source>
        <dbReference type="EMBL" id="CAG6708705.1"/>
    </source>
</evidence>
<dbReference type="EMBL" id="HBUF01345247">
    <property type="protein sequence ID" value="CAG6708705.1"/>
    <property type="molecule type" value="Transcribed_RNA"/>
</dbReference>
<accession>A0A8D8UPQ1</accession>
<proteinExistence type="predicted"/>